<comment type="caution">
    <text evidence="1">The sequence shown here is derived from an EMBL/GenBank/DDBJ whole genome shotgun (WGS) entry which is preliminary data.</text>
</comment>
<gene>
    <name evidence="1" type="ORF">CK203_101413</name>
</gene>
<dbReference type="Proteomes" id="UP000288805">
    <property type="component" value="Unassembled WGS sequence"/>
</dbReference>
<dbReference type="EMBL" id="QGNW01000901">
    <property type="protein sequence ID" value="RVW59228.1"/>
    <property type="molecule type" value="Genomic_DNA"/>
</dbReference>
<accession>A0A438FGY9</accession>
<dbReference type="AlphaFoldDB" id="A0A438FGY9"/>
<evidence type="ECO:0000313" key="1">
    <source>
        <dbReference type="EMBL" id="RVW59228.1"/>
    </source>
</evidence>
<protein>
    <submittedName>
        <fullName evidence="1">Uncharacterized protein</fullName>
    </submittedName>
</protein>
<proteinExistence type="predicted"/>
<evidence type="ECO:0000313" key="2">
    <source>
        <dbReference type="Proteomes" id="UP000288805"/>
    </source>
</evidence>
<reference evidence="1 2" key="1">
    <citation type="journal article" date="2018" name="PLoS Genet.">
        <title>Population sequencing reveals clonal diversity and ancestral inbreeding in the grapevine cultivar Chardonnay.</title>
        <authorList>
            <person name="Roach M.J."/>
            <person name="Johnson D.L."/>
            <person name="Bohlmann J."/>
            <person name="van Vuuren H.J."/>
            <person name="Jones S.J."/>
            <person name="Pretorius I.S."/>
            <person name="Schmidt S.A."/>
            <person name="Borneman A.R."/>
        </authorList>
    </citation>
    <scope>NUCLEOTIDE SEQUENCE [LARGE SCALE GENOMIC DNA]</scope>
    <source>
        <strain evidence="2">cv. Chardonnay</strain>
        <tissue evidence="1">Leaf</tissue>
    </source>
</reference>
<name>A0A438FGY9_VITVI</name>
<organism evidence="1 2">
    <name type="scientific">Vitis vinifera</name>
    <name type="common">Grape</name>
    <dbReference type="NCBI Taxonomy" id="29760"/>
    <lineage>
        <taxon>Eukaryota</taxon>
        <taxon>Viridiplantae</taxon>
        <taxon>Streptophyta</taxon>
        <taxon>Embryophyta</taxon>
        <taxon>Tracheophyta</taxon>
        <taxon>Spermatophyta</taxon>
        <taxon>Magnoliopsida</taxon>
        <taxon>eudicotyledons</taxon>
        <taxon>Gunneridae</taxon>
        <taxon>Pentapetalae</taxon>
        <taxon>rosids</taxon>
        <taxon>Vitales</taxon>
        <taxon>Vitaceae</taxon>
        <taxon>Viteae</taxon>
        <taxon>Vitis</taxon>
    </lineage>
</organism>
<sequence>MSSTSLAMLVKVQAPASQNSAPSSVYAPFYHATWKVSMHASSDSHKLSTQHVTPLPEEVFGRLEVNKNLALHQVEHWDGVESERILSERETELKKEAKEKLSEVGAAGRTSLEAIVQGTLVKGRG</sequence>